<evidence type="ECO:0000313" key="1">
    <source>
        <dbReference type="EMBL" id="DAG02179.1"/>
    </source>
</evidence>
<proteinExistence type="predicted"/>
<dbReference type="EMBL" id="BK016206">
    <property type="protein sequence ID" value="DAG02179.1"/>
    <property type="molecule type" value="Genomic_DNA"/>
</dbReference>
<organism evidence="1">
    <name type="scientific">Microviridae sp. ctC1P1</name>
    <dbReference type="NCBI Taxonomy" id="2824988"/>
    <lineage>
        <taxon>Viruses</taxon>
        <taxon>Monodnaviria</taxon>
        <taxon>Sangervirae</taxon>
        <taxon>Phixviricota</taxon>
        <taxon>Malgrandaviricetes</taxon>
        <taxon>Petitvirales</taxon>
        <taxon>Microviridae</taxon>
    </lineage>
</organism>
<reference evidence="1" key="1">
    <citation type="journal article" date="2021" name="Proc. Natl. Acad. Sci. U.S.A.">
        <title>A Catalog of Tens of Thousands of Viruses from Human Metagenomes Reveals Hidden Associations with Chronic Diseases.</title>
        <authorList>
            <person name="Tisza M.J."/>
            <person name="Buck C.B."/>
        </authorList>
    </citation>
    <scope>NUCLEOTIDE SEQUENCE</scope>
    <source>
        <strain evidence="1">CtC1P1</strain>
    </source>
</reference>
<accession>A0A8S5V6C2</accession>
<sequence>MRKISLFCFIIKNSAIFAASNDYKFRQNDEEALSW</sequence>
<protein>
    <submittedName>
        <fullName evidence="1">Uncharacterized protein</fullName>
    </submittedName>
</protein>
<name>A0A8S5V6C2_9VIRU</name>